<keyword evidence="7" id="KW-0449">Lipoprotein</keyword>
<accession>A0ABK0LJJ6</accession>
<comment type="subcellular location">
    <subcellularLocation>
        <location evidence="1">Membrane</location>
    </subcellularLocation>
</comment>
<evidence type="ECO:0000256" key="5">
    <source>
        <dbReference type="ARBA" id="ARBA00023136"/>
    </source>
</evidence>
<reference evidence="10" key="3">
    <citation type="submission" date="2025-09" db="UniProtKB">
        <authorList>
            <consortium name="Ensembl"/>
        </authorList>
    </citation>
    <scope>IDENTIFICATION</scope>
    <source>
        <strain evidence="10">Brown Norway</strain>
    </source>
</reference>
<dbReference type="PANTHER" id="PTHR13999">
    <property type="entry name" value="INTERFERON INDUCIBLE TRANSMEMBRANE PROTEIN"/>
    <property type="match status" value="1"/>
</dbReference>
<dbReference type="Pfam" id="PF04505">
    <property type="entry name" value="CD225"/>
    <property type="match status" value="1"/>
</dbReference>
<evidence type="ECO:0000256" key="8">
    <source>
        <dbReference type="SAM" id="Phobius"/>
    </source>
</evidence>
<name>A0ABK0LJJ6_RAT</name>
<evidence type="ECO:0000313" key="10">
    <source>
        <dbReference type="Ensembl" id="ENSRNOP00000101087.1"/>
    </source>
</evidence>
<dbReference type="Ensembl" id="ENSRNOT00000150361.1">
    <property type="protein sequence ID" value="ENSRNOP00000101087.1"/>
    <property type="gene ID" value="ENSRNOG00000080209.1"/>
</dbReference>
<keyword evidence="9" id="KW-0732">Signal</keyword>
<feature type="chain" id="PRO_5046765290" evidence="9">
    <location>
        <begin position="20"/>
        <end position="203"/>
    </location>
</feature>
<keyword evidence="4 8" id="KW-1133">Transmembrane helix</keyword>
<keyword evidence="5 8" id="KW-0472">Membrane</keyword>
<dbReference type="Proteomes" id="UP000002494">
    <property type="component" value="Chromosome 13"/>
</dbReference>
<evidence type="ECO:0000256" key="2">
    <source>
        <dbReference type="ARBA" id="ARBA00006843"/>
    </source>
</evidence>
<feature type="signal peptide" evidence="9">
    <location>
        <begin position="1"/>
        <end position="19"/>
    </location>
</feature>
<evidence type="ECO:0000313" key="11">
    <source>
        <dbReference type="Proteomes" id="UP000002494"/>
    </source>
</evidence>
<evidence type="ECO:0000256" key="9">
    <source>
        <dbReference type="SAM" id="SignalP"/>
    </source>
</evidence>
<evidence type="ECO:0000256" key="1">
    <source>
        <dbReference type="ARBA" id="ARBA00004370"/>
    </source>
</evidence>
<evidence type="ECO:0000256" key="6">
    <source>
        <dbReference type="ARBA" id="ARBA00023139"/>
    </source>
</evidence>
<evidence type="ECO:0000256" key="3">
    <source>
        <dbReference type="ARBA" id="ARBA00022692"/>
    </source>
</evidence>
<comment type="similarity">
    <text evidence="2">Belongs to the CD225/Dispanin family.</text>
</comment>
<sequence>MFMVYKLWLIIYRLCSLRTADIRTRVAAASSRPGNCSRVNTMSHNSQAFLPTNAGLSPSYETSKAMRQAKRSTGLTELGEPHNSAVVRTTVINMPREVSVPDPVVWSLFNTFFFNSCCLGFIASAYSAKSRDRKMVDDLIGAQAYTSTATCLDISSLIFSILVVVLSITMSPITSSSPFHKERHILGSSCPLFHSPHLALPLG</sequence>
<dbReference type="PANTHER" id="PTHR13999:SF7">
    <property type="entry name" value="INTERFERON-INDUCED TRANSMEMBRANE PROTEIN 2"/>
    <property type="match status" value="1"/>
</dbReference>
<evidence type="ECO:0000256" key="7">
    <source>
        <dbReference type="ARBA" id="ARBA00023288"/>
    </source>
</evidence>
<proteinExistence type="inferred from homology"/>
<keyword evidence="6" id="KW-0564">Palmitate</keyword>
<reference evidence="10" key="2">
    <citation type="submission" date="2025-08" db="UniProtKB">
        <authorList>
            <consortium name="Ensembl"/>
        </authorList>
    </citation>
    <scope>IDENTIFICATION</scope>
    <source>
        <strain evidence="10">Brown Norway</strain>
    </source>
</reference>
<protein>
    <submittedName>
        <fullName evidence="10">Uncharacterized protein</fullName>
    </submittedName>
</protein>
<feature type="transmembrane region" description="Helical" evidence="8">
    <location>
        <begin position="149"/>
        <end position="170"/>
    </location>
</feature>
<dbReference type="InterPro" id="IPR051517">
    <property type="entry name" value="IFITM_antiviral_protein"/>
</dbReference>
<organism evidence="10 11">
    <name type="scientific">Rattus norvegicus</name>
    <name type="common">Rat</name>
    <dbReference type="NCBI Taxonomy" id="10116"/>
    <lineage>
        <taxon>Eukaryota</taxon>
        <taxon>Metazoa</taxon>
        <taxon>Chordata</taxon>
        <taxon>Craniata</taxon>
        <taxon>Vertebrata</taxon>
        <taxon>Euteleostomi</taxon>
        <taxon>Mammalia</taxon>
        <taxon>Eutheria</taxon>
        <taxon>Euarchontoglires</taxon>
        <taxon>Glires</taxon>
        <taxon>Rodentia</taxon>
        <taxon>Myomorpha</taxon>
        <taxon>Muroidea</taxon>
        <taxon>Muridae</taxon>
        <taxon>Murinae</taxon>
        <taxon>Rattus</taxon>
    </lineage>
</organism>
<dbReference type="GeneTree" id="ENSGT00950000182857"/>
<feature type="transmembrane region" description="Helical" evidence="8">
    <location>
        <begin position="104"/>
        <end position="128"/>
    </location>
</feature>
<dbReference type="InterPro" id="IPR007593">
    <property type="entry name" value="CD225/Dispanin_fam"/>
</dbReference>
<keyword evidence="11" id="KW-1185">Reference proteome</keyword>
<evidence type="ECO:0000256" key="4">
    <source>
        <dbReference type="ARBA" id="ARBA00022989"/>
    </source>
</evidence>
<reference evidence="10" key="1">
    <citation type="submission" date="2024-01" db="EMBL/GenBank/DDBJ databases">
        <title>GRCr8: a new rat reference genome assembly contstructed from accurate long reads and long range scaffolding.</title>
        <authorList>
            <person name="Doris P.A."/>
            <person name="Kalbfleisch T."/>
            <person name="Li K."/>
            <person name="Howe K."/>
            <person name="Wood J."/>
        </authorList>
    </citation>
    <scope>NUCLEOTIDE SEQUENCE [LARGE SCALE GENOMIC DNA]</scope>
    <source>
        <strain evidence="10">Brown Norway</strain>
    </source>
</reference>
<keyword evidence="3 8" id="KW-0812">Transmembrane</keyword>